<dbReference type="Pfam" id="PF00067">
    <property type="entry name" value="p450"/>
    <property type="match status" value="1"/>
</dbReference>
<feature type="transmembrane region" description="Helical" evidence="8">
    <location>
        <begin position="7"/>
        <end position="26"/>
    </location>
</feature>
<evidence type="ECO:0000256" key="8">
    <source>
        <dbReference type="SAM" id="Phobius"/>
    </source>
</evidence>
<dbReference type="CDD" id="cd11041">
    <property type="entry name" value="CYP503A1-like"/>
    <property type="match status" value="1"/>
</dbReference>
<dbReference type="SUPFAM" id="SSF48264">
    <property type="entry name" value="Cytochrome P450"/>
    <property type="match status" value="1"/>
</dbReference>
<evidence type="ECO:0000256" key="5">
    <source>
        <dbReference type="ARBA" id="ARBA00023004"/>
    </source>
</evidence>
<evidence type="ECO:0000256" key="7">
    <source>
        <dbReference type="RuleBase" id="RU000461"/>
    </source>
</evidence>
<dbReference type="PRINTS" id="PR00465">
    <property type="entry name" value="EP450IV"/>
</dbReference>
<sequence>MFTDTSTPATLVGGIIFALIVAQLIWKSFKPCPLNAIPSVGIPQHPFGFYFGAWDFIKNGRAITEEGYLKYPGKAFKVALANRWLVVVNGRTLIEDLRNASDDYVSLAEATNSLLHLKHTIGQEQYRDPYQIAVIRTPMTRNIAGCFSDMRSEVVAAFEDLVPAKTDEWISLPAMQTVLPIVSRVSNRVFIGLQCRDPDYIQITTQFAVEVAQDAAWFHITPTVLRPIAALLFGHLETSTRRAMKVVGPMLQHRIEMDDKYGADWPNGDRPNDLISWLLDEARGYPARRSVRTMTRTLLNVNFGAIHTTTQGFLHALYHIAEHGEYVESLRAEIEGVVKTEGWTKIAMGKMVKLDSFLKESSRFAPGGSVSMLRQTLQPFTFSDGTTIPTGTLVGVPILAAHHDDANYADADTFDGGRFARMREEGKEEGMGMGIRHGMVTPSLEFLTFGLGRHACPGRFFGVNEQKLMMAHLLVTYDLQLRDGVRPPDEWIAHMGAANSTAEVMFRRRG</sequence>
<dbReference type="Proteomes" id="UP001215598">
    <property type="component" value="Unassembled WGS sequence"/>
</dbReference>
<dbReference type="InterPro" id="IPR017972">
    <property type="entry name" value="Cyt_P450_CS"/>
</dbReference>
<organism evidence="9 10">
    <name type="scientific">Mycena metata</name>
    <dbReference type="NCBI Taxonomy" id="1033252"/>
    <lineage>
        <taxon>Eukaryota</taxon>
        <taxon>Fungi</taxon>
        <taxon>Dikarya</taxon>
        <taxon>Basidiomycota</taxon>
        <taxon>Agaricomycotina</taxon>
        <taxon>Agaricomycetes</taxon>
        <taxon>Agaricomycetidae</taxon>
        <taxon>Agaricales</taxon>
        <taxon>Marasmiineae</taxon>
        <taxon>Mycenaceae</taxon>
        <taxon>Mycena</taxon>
    </lineage>
</organism>
<keyword evidence="8" id="KW-0812">Transmembrane</keyword>
<name>A0AAD7K6E9_9AGAR</name>
<dbReference type="InterPro" id="IPR036396">
    <property type="entry name" value="Cyt_P450_sf"/>
</dbReference>
<dbReference type="PROSITE" id="PS00086">
    <property type="entry name" value="CYTOCHROME_P450"/>
    <property type="match status" value="1"/>
</dbReference>
<dbReference type="GO" id="GO:0016705">
    <property type="term" value="F:oxidoreductase activity, acting on paired donors, with incorporation or reduction of molecular oxygen"/>
    <property type="evidence" value="ECO:0007669"/>
    <property type="project" value="InterPro"/>
</dbReference>
<dbReference type="PANTHER" id="PTHR46206">
    <property type="entry name" value="CYTOCHROME P450"/>
    <property type="match status" value="1"/>
</dbReference>
<keyword evidence="8" id="KW-1133">Transmembrane helix</keyword>
<evidence type="ECO:0000313" key="10">
    <source>
        <dbReference type="Proteomes" id="UP001215598"/>
    </source>
</evidence>
<dbReference type="EMBL" id="JARKIB010000007">
    <property type="protein sequence ID" value="KAJ7778112.1"/>
    <property type="molecule type" value="Genomic_DNA"/>
</dbReference>
<reference evidence="9" key="1">
    <citation type="submission" date="2023-03" db="EMBL/GenBank/DDBJ databases">
        <title>Massive genome expansion in bonnet fungi (Mycena s.s.) driven by repeated elements and novel gene families across ecological guilds.</title>
        <authorList>
            <consortium name="Lawrence Berkeley National Laboratory"/>
            <person name="Harder C.B."/>
            <person name="Miyauchi S."/>
            <person name="Viragh M."/>
            <person name="Kuo A."/>
            <person name="Thoen E."/>
            <person name="Andreopoulos B."/>
            <person name="Lu D."/>
            <person name="Skrede I."/>
            <person name="Drula E."/>
            <person name="Henrissat B."/>
            <person name="Morin E."/>
            <person name="Kohler A."/>
            <person name="Barry K."/>
            <person name="LaButti K."/>
            <person name="Morin E."/>
            <person name="Salamov A."/>
            <person name="Lipzen A."/>
            <person name="Mereny Z."/>
            <person name="Hegedus B."/>
            <person name="Baldrian P."/>
            <person name="Stursova M."/>
            <person name="Weitz H."/>
            <person name="Taylor A."/>
            <person name="Grigoriev I.V."/>
            <person name="Nagy L.G."/>
            <person name="Martin F."/>
            <person name="Kauserud H."/>
        </authorList>
    </citation>
    <scope>NUCLEOTIDE SEQUENCE</scope>
    <source>
        <strain evidence="9">CBHHK182m</strain>
    </source>
</reference>
<keyword evidence="3 6" id="KW-0479">Metal-binding</keyword>
<evidence type="ECO:0000313" key="9">
    <source>
        <dbReference type="EMBL" id="KAJ7778112.1"/>
    </source>
</evidence>
<keyword evidence="5 6" id="KW-0408">Iron</keyword>
<dbReference type="InterPro" id="IPR002403">
    <property type="entry name" value="Cyt_P450_E_grp-IV"/>
</dbReference>
<proteinExistence type="inferred from homology"/>
<dbReference type="Gene3D" id="1.10.630.10">
    <property type="entry name" value="Cytochrome P450"/>
    <property type="match status" value="1"/>
</dbReference>
<comment type="cofactor">
    <cofactor evidence="1 6">
        <name>heme</name>
        <dbReference type="ChEBI" id="CHEBI:30413"/>
    </cofactor>
</comment>
<dbReference type="AlphaFoldDB" id="A0AAD7K6E9"/>
<comment type="similarity">
    <text evidence="2 7">Belongs to the cytochrome P450 family.</text>
</comment>
<feature type="binding site" description="axial binding residue" evidence="6">
    <location>
        <position position="456"/>
    </location>
    <ligand>
        <name>heme</name>
        <dbReference type="ChEBI" id="CHEBI:30413"/>
    </ligand>
    <ligandPart>
        <name>Fe</name>
        <dbReference type="ChEBI" id="CHEBI:18248"/>
    </ligandPart>
</feature>
<keyword evidence="10" id="KW-1185">Reference proteome</keyword>
<dbReference type="GO" id="GO:0020037">
    <property type="term" value="F:heme binding"/>
    <property type="evidence" value="ECO:0007669"/>
    <property type="project" value="InterPro"/>
</dbReference>
<comment type="caution">
    <text evidence="9">The sequence shown here is derived from an EMBL/GenBank/DDBJ whole genome shotgun (WGS) entry which is preliminary data.</text>
</comment>
<evidence type="ECO:0000256" key="6">
    <source>
        <dbReference type="PIRSR" id="PIRSR602403-1"/>
    </source>
</evidence>
<protein>
    <submittedName>
        <fullName evidence="9">Cytochrome P450</fullName>
    </submittedName>
</protein>
<keyword evidence="8" id="KW-0472">Membrane</keyword>
<keyword evidence="6 7" id="KW-0349">Heme</keyword>
<evidence type="ECO:0000256" key="1">
    <source>
        <dbReference type="ARBA" id="ARBA00001971"/>
    </source>
</evidence>
<evidence type="ECO:0000256" key="3">
    <source>
        <dbReference type="ARBA" id="ARBA00022723"/>
    </source>
</evidence>
<gene>
    <name evidence="9" type="ORF">B0H16DRAFT_1405869</name>
</gene>
<evidence type="ECO:0000256" key="4">
    <source>
        <dbReference type="ARBA" id="ARBA00023002"/>
    </source>
</evidence>
<keyword evidence="7" id="KW-0503">Monooxygenase</keyword>
<evidence type="ECO:0000256" key="2">
    <source>
        <dbReference type="ARBA" id="ARBA00010617"/>
    </source>
</evidence>
<dbReference type="GO" id="GO:0005506">
    <property type="term" value="F:iron ion binding"/>
    <property type="evidence" value="ECO:0007669"/>
    <property type="project" value="InterPro"/>
</dbReference>
<dbReference type="InterPro" id="IPR001128">
    <property type="entry name" value="Cyt_P450"/>
</dbReference>
<accession>A0AAD7K6E9</accession>
<dbReference type="GO" id="GO:0004497">
    <property type="term" value="F:monooxygenase activity"/>
    <property type="evidence" value="ECO:0007669"/>
    <property type="project" value="UniProtKB-KW"/>
</dbReference>
<keyword evidence="4 7" id="KW-0560">Oxidoreductase</keyword>